<dbReference type="SUPFAM" id="SSF47598">
    <property type="entry name" value="Ribbon-helix-helix"/>
    <property type="match status" value="1"/>
</dbReference>
<dbReference type="InterPro" id="IPR013321">
    <property type="entry name" value="Arc_rbn_hlx_hlx"/>
</dbReference>
<sequence length="72" mass="8540">MRSAVTIRLDPDLEKLLDRLCKQTGRTRSELVRDALRRQLSLLRFERLRRRALPFAEARGYLRDEDVARDVS</sequence>
<dbReference type="GO" id="GO:0006355">
    <property type="term" value="P:regulation of DNA-templated transcription"/>
    <property type="evidence" value="ECO:0007669"/>
    <property type="project" value="InterPro"/>
</dbReference>
<protein>
    <submittedName>
        <fullName evidence="2">CopG family transcriptional regulator</fullName>
    </submittedName>
</protein>
<comment type="caution">
    <text evidence="2">The sequence shown here is derived from an EMBL/GenBank/DDBJ whole genome shotgun (WGS) entry which is preliminary data.</text>
</comment>
<dbReference type="InterPro" id="IPR002145">
    <property type="entry name" value="CopG"/>
</dbReference>
<dbReference type="Pfam" id="PF01402">
    <property type="entry name" value="RHH_1"/>
    <property type="match status" value="1"/>
</dbReference>
<dbReference type="EMBL" id="VBAP01000059">
    <property type="protein sequence ID" value="TMI74506.1"/>
    <property type="molecule type" value="Genomic_DNA"/>
</dbReference>
<organism evidence="2 3">
    <name type="scientific">Candidatus Segetimicrobium genomatis</name>
    <dbReference type="NCBI Taxonomy" id="2569760"/>
    <lineage>
        <taxon>Bacteria</taxon>
        <taxon>Bacillati</taxon>
        <taxon>Candidatus Sysuimicrobiota</taxon>
        <taxon>Candidatus Sysuimicrobiia</taxon>
        <taxon>Candidatus Sysuimicrobiales</taxon>
        <taxon>Candidatus Segetimicrobiaceae</taxon>
        <taxon>Candidatus Segetimicrobium</taxon>
    </lineage>
</organism>
<evidence type="ECO:0000313" key="2">
    <source>
        <dbReference type="EMBL" id="TMI74506.1"/>
    </source>
</evidence>
<reference evidence="2 3" key="1">
    <citation type="journal article" date="2019" name="Nat. Microbiol.">
        <title>Mediterranean grassland soil C-N compound turnover is dependent on rainfall and depth, and is mediated by genomically divergent microorganisms.</title>
        <authorList>
            <person name="Diamond S."/>
            <person name="Andeer P.F."/>
            <person name="Li Z."/>
            <person name="Crits-Christoph A."/>
            <person name="Burstein D."/>
            <person name="Anantharaman K."/>
            <person name="Lane K.R."/>
            <person name="Thomas B.C."/>
            <person name="Pan C."/>
            <person name="Northen T.R."/>
            <person name="Banfield J.F."/>
        </authorList>
    </citation>
    <scope>NUCLEOTIDE SEQUENCE [LARGE SCALE GENOMIC DNA]</scope>
    <source>
        <strain evidence="2">NP_8</strain>
    </source>
</reference>
<accession>A0A537IV01</accession>
<evidence type="ECO:0000259" key="1">
    <source>
        <dbReference type="Pfam" id="PF01402"/>
    </source>
</evidence>
<evidence type="ECO:0000313" key="3">
    <source>
        <dbReference type="Proteomes" id="UP000318834"/>
    </source>
</evidence>
<dbReference type="AlphaFoldDB" id="A0A537IV01"/>
<proteinExistence type="predicted"/>
<gene>
    <name evidence="2" type="ORF">E6H05_08135</name>
</gene>
<dbReference type="CDD" id="cd22235">
    <property type="entry name" value="RHH_CopG_archaea"/>
    <property type="match status" value="1"/>
</dbReference>
<name>A0A537IV01_9BACT</name>
<feature type="domain" description="Ribbon-helix-helix protein CopG" evidence="1">
    <location>
        <begin position="5"/>
        <end position="40"/>
    </location>
</feature>
<dbReference type="InterPro" id="IPR010985">
    <property type="entry name" value="Ribbon_hlx_hlx"/>
</dbReference>
<dbReference type="Proteomes" id="UP000318834">
    <property type="component" value="Unassembled WGS sequence"/>
</dbReference>
<dbReference type="Gene3D" id="1.10.1220.10">
    <property type="entry name" value="Met repressor-like"/>
    <property type="match status" value="1"/>
</dbReference>